<evidence type="ECO:0000259" key="1">
    <source>
        <dbReference type="Pfam" id="PF21836"/>
    </source>
</evidence>
<reference evidence="2 3" key="1">
    <citation type="journal article" date="2019" name="Int. J. Syst. Evol. Microbiol.">
        <title>The Global Catalogue of Microorganisms (GCM) 10K type strain sequencing project: providing services to taxonomists for standard genome sequencing and annotation.</title>
        <authorList>
            <consortium name="The Broad Institute Genomics Platform"/>
            <consortium name="The Broad Institute Genome Sequencing Center for Infectious Disease"/>
            <person name="Wu L."/>
            <person name="Ma J."/>
        </authorList>
    </citation>
    <scope>NUCLEOTIDE SEQUENCE [LARGE SCALE GENOMIC DNA]</scope>
    <source>
        <strain evidence="2 3">JCM 11136</strain>
    </source>
</reference>
<evidence type="ECO:0000313" key="2">
    <source>
        <dbReference type="EMBL" id="GAA0917629.1"/>
    </source>
</evidence>
<accession>A0ABN1NW21</accession>
<name>A0ABN1NW21_9ACTN</name>
<dbReference type="Proteomes" id="UP001501578">
    <property type="component" value="Unassembled WGS sequence"/>
</dbReference>
<protein>
    <recommendedName>
        <fullName evidence="1">DUF6895 domain-containing protein</fullName>
    </recommendedName>
</protein>
<organism evidence="2 3">
    <name type="scientific">Nonomuraea longicatena</name>
    <dbReference type="NCBI Taxonomy" id="83682"/>
    <lineage>
        <taxon>Bacteria</taxon>
        <taxon>Bacillati</taxon>
        <taxon>Actinomycetota</taxon>
        <taxon>Actinomycetes</taxon>
        <taxon>Streptosporangiales</taxon>
        <taxon>Streptosporangiaceae</taxon>
        <taxon>Nonomuraea</taxon>
    </lineage>
</organism>
<evidence type="ECO:0000313" key="3">
    <source>
        <dbReference type="Proteomes" id="UP001501578"/>
    </source>
</evidence>
<dbReference type="InterPro" id="IPR054190">
    <property type="entry name" value="DUF6895"/>
</dbReference>
<feature type="domain" description="DUF6895" evidence="1">
    <location>
        <begin position="18"/>
        <end position="295"/>
    </location>
</feature>
<keyword evidence="3" id="KW-1185">Reference proteome</keyword>
<comment type="caution">
    <text evidence="2">The sequence shown here is derived from an EMBL/GenBank/DDBJ whole genome shotgun (WGS) entry which is preliminary data.</text>
</comment>
<gene>
    <name evidence="2" type="ORF">GCM10009560_13850</name>
</gene>
<proteinExistence type="predicted"/>
<dbReference type="Pfam" id="PF21836">
    <property type="entry name" value="DUF6895"/>
    <property type="match status" value="1"/>
</dbReference>
<dbReference type="RefSeq" id="WP_343948856.1">
    <property type="nucleotide sequence ID" value="NZ_BAAAHQ010000004.1"/>
</dbReference>
<dbReference type="EMBL" id="BAAAHQ010000004">
    <property type="protein sequence ID" value="GAA0917629.1"/>
    <property type="molecule type" value="Genomic_DNA"/>
</dbReference>
<sequence length="314" mass="34468">METEMDTAVARTARQVAEAALSWLDGMRGSFALPTDTPDDHVLGDALKALAELTLATALVRREAIAGPRSADLADRLLDFCWQQVGQGELLYRLQARTPAATYPMEIYAPFAAAGYRHERLDRLAAQLYGLRAYRVVEHVPNRRLALVSAAAKIGVAVPDDLAALTGQTWLGGTPEPWMLDPSNAYGVTHTVFHLTDWGARPEGLPPQLQDYLHQWLPAWAEVYCETRLWDLLLEMLMVGTCLGRPLFSRAIWEQVAAAQRADGMMPNGMTKPPADPHRAWRNHHHPTIVAVAAGTLTLSRAVSHAATGARSKT</sequence>